<gene>
    <name evidence="3" type="primary">g6602</name>
    <name evidence="3" type="ORF">EsDP_00006602</name>
</gene>
<evidence type="ECO:0000256" key="1">
    <source>
        <dbReference type="SAM" id="Coils"/>
    </source>
</evidence>
<feature type="coiled-coil region" evidence="1">
    <location>
        <begin position="201"/>
        <end position="258"/>
    </location>
</feature>
<accession>A0ABQ0CYJ6</accession>
<keyword evidence="4" id="KW-1185">Reference proteome</keyword>
<feature type="compositionally biased region" description="Basic and acidic residues" evidence="2">
    <location>
        <begin position="379"/>
        <end position="402"/>
    </location>
</feature>
<protein>
    <submittedName>
        <fullName evidence="3">Uncharacterized protein</fullName>
    </submittedName>
</protein>
<evidence type="ECO:0000313" key="4">
    <source>
        <dbReference type="Proteomes" id="UP001562357"/>
    </source>
</evidence>
<reference evidence="4" key="1">
    <citation type="submission" date="2024-06" db="EMBL/GenBank/DDBJ databases">
        <title>Draft Genome Sequences of Epichloe bromicola Strains Isolated from Elymus ciliaris.</title>
        <authorList>
            <consortium name="Epichloe bromicola genome sequencing consortium"/>
            <person name="Miura A."/>
            <person name="Imano S."/>
            <person name="Ashida A."/>
            <person name="Sato I."/>
            <person name="Chiba S."/>
            <person name="Tanaka A."/>
            <person name="Camagna M."/>
            <person name="Takemoto D."/>
        </authorList>
    </citation>
    <scope>NUCLEOTIDE SEQUENCE [LARGE SCALE GENOMIC DNA]</scope>
    <source>
        <strain evidence="4">DP</strain>
    </source>
</reference>
<feature type="compositionally biased region" description="Basic residues" evidence="2">
    <location>
        <begin position="305"/>
        <end position="315"/>
    </location>
</feature>
<sequence length="418" mass="48181">MDAPVDYSINELASRTIIKEYGDITFVIPPSASTFHPADVQPGNSMVTIPGCSKLPESERAAVFAQAQCLTPPLDEDEETELSKSLELDARLTLERDGCPPCYPSGLEIPLHRPPEKYKAIVQYWQSFPHTDDMVLRAQLSNWRAFRASQSNLRRGFRDNAFSKFVDAVRNRLQKHGINEQVNLGLDLEQQTHLQTWIEYLHHNLKRMEQFEKRRDRLKEELSGAIKAEDMETVLNELEIAERDLERHKVLLVWIEEERRTMEAKAKIIRRGKNNRSIISRTARRTSARGIPATMGQVEASRSVPKIRKCQHRKPTTAENELTTRDREGVPRSSGTQTLKHRSTGHTHPKETSANYQRRLPKDHVPHLRSGTQRGTLHQADRVRSGRRKEQGRLEQPCEHFRTRSGRISKPPTRWVPR</sequence>
<name>A0ABQ0CYJ6_9HYPO</name>
<dbReference type="Proteomes" id="UP001562357">
    <property type="component" value="Unassembled WGS sequence"/>
</dbReference>
<feature type="region of interest" description="Disordered" evidence="2">
    <location>
        <begin position="295"/>
        <end position="418"/>
    </location>
</feature>
<dbReference type="EMBL" id="BAAFGZ010000403">
    <property type="protein sequence ID" value="GAB0138367.1"/>
    <property type="molecule type" value="Genomic_DNA"/>
</dbReference>
<organism evidence="3 4">
    <name type="scientific">Epichloe bromicola</name>
    <dbReference type="NCBI Taxonomy" id="79588"/>
    <lineage>
        <taxon>Eukaryota</taxon>
        <taxon>Fungi</taxon>
        <taxon>Dikarya</taxon>
        <taxon>Ascomycota</taxon>
        <taxon>Pezizomycotina</taxon>
        <taxon>Sordariomycetes</taxon>
        <taxon>Hypocreomycetidae</taxon>
        <taxon>Hypocreales</taxon>
        <taxon>Clavicipitaceae</taxon>
        <taxon>Epichloe</taxon>
    </lineage>
</organism>
<keyword evidence="1" id="KW-0175">Coiled coil</keyword>
<comment type="caution">
    <text evidence="3">The sequence shown here is derived from an EMBL/GenBank/DDBJ whole genome shotgun (WGS) entry which is preliminary data.</text>
</comment>
<evidence type="ECO:0000313" key="3">
    <source>
        <dbReference type="EMBL" id="GAB0138367.1"/>
    </source>
</evidence>
<evidence type="ECO:0000256" key="2">
    <source>
        <dbReference type="SAM" id="MobiDB-lite"/>
    </source>
</evidence>
<proteinExistence type="predicted"/>